<keyword evidence="3" id="KW-0862">Zinc</keyword>
<evidence type="ECO:0000256" key="1">
    <source>
        <dbReference type="ARBA" id="ARBA00005495"/>
    </source>
</evidence>
<evidence type="ECO:0000256" key="4">
    <source>
        <dbReference type="ARBA" id="ARBA00023239"/>
    </source>
</evidence>
<dbReference type="SUPFAM" id="SSF51316">
    <property type="entry name" value="Mss4-like"/>
    <property type="match status" value="1"/>
</dbReference>
<dbReference type="GO" id="GO:0046872">
    <property type="term" value="F:metal ion binding"/>
    <property type="evidence" value="ECO:0007669"/>
    <property type="project" value="UniProtKB-KW"/>
</dbReference>
<dbReference type="AlphaFoldDB" id="A0A0C9UQK3"/>
<evidence type="ECO:0000256" key="3">
    <source>
        <dbReference type="ARBA" id="ARBA00022833"/>
    </source>
</evidence>
<proteinExistence type="inferred from homology"/>
<accession>A0A0C9UQK3</accession>
<dbReference type="Proteomes" id="UP000054279">
    <property type="component" value="Unassembled WGS sequence"/>
</dbReference>
<feature type="domain" description="CENP-V/GFA" evidence="6">
    <location>
        <begin position="114"/>
        <end position="238"/>
    </location>
</feature>
<feature type="region of interest" description="Disordered" evidence="5">
    <location>
        <begin position="281"/>
        <end position="306"/>
    </location>
</feature>
<keyword evidence="2" id="KW-0479">Metal-binding</keyword>
<dbReference type="InterPro" id="IPR006913">
    <property type="entry name" value="CENP-V/GFA"/>
</dbReference>
<evidence type="ECO:0000313" key="7">
    <source>
        <dbReference type="EMBL" id="KIJ27615.1"/>
    </source>
</evidence>
<comment type="similarity">
    <text evidence="1">Belongs to the Gfa family.</text>
</comment>
<dbReference type="OrthoDB" id="9970124at2759"/>
<dbReference type="EMBL" id="KN837330">
    <property type="protein sequence ID" value="KIJ27615.1"/>
    <property type="molecule type" value="Genomic_DNA"/>
</dbReference>
<dbReference type="HOGENOM" id="CLU_079143_2_0_1"/>
<reference evidence="7 8" key="1">
    <citation type="submission" date="2014-06" db="EMBL/GenBank/DDBJ databases">
        <title>Evolutionary Origins and Diversification of the Mycorrhizal Mutualists.</title>
        <authorList>
            <consortium name="DOE Joint Genome Institute"/>
            <consortium name="Mycorrhizal Genomics Consortium"/>
            <person name="Kohler A."/>
            <person name="Kuo A."/>
            <person name="Nagy L.G."/>
            <person name="Floudas D."/>
            <person name="Copeland A."/>
            <person name="Barry K.W."/>
            <person name="Cichocki N."/>
            <person name="Veneault-Fourrey C."/>
            <person name="LaButti K."/>
            <person name="Lindquist E.A."/>
            <person name="Lipzen A."/>
            <person name="Lundell T."/>
            <person name="Morin E."/>
            <person name="Murat C."/>
            <person name="Riley R."/>
            <person name="Ohm R."/>
            <person name="Sun H."/>
            <person name="Tunlid A."/>
            <person name="Henrissat B."/>
            <person name="Grigoriev I.V."/>
            <person name="Hibbett D.S."/>
            <person name="Martin F."/>
        </authorList>
    </citation>
    <scope>NUCLEOTIDE SEQUENCE [LARGE SCALE GENOMIC DNA]</scope>
    <source>
        <strain evidence="7 8">SS14</strain>
    </source>
</reference>
<evidence type="ECO:0000256" key="2">
    <source>
        <dbReference type="ARBA" id="ARBA00022723"/>
    </source>
</evidence>
<dbReference type="PANTHER" id="PTHR33337">
    <property type="entry name" value="GFA DOMAIN-CONTAINING PROTEIN"/>
    <property type="match status" value="1"/>
</dbReference>
<keyword evidence="4" id="KW-0456">Lyase</keyword>
<name>A0A0C9UQK3_SPHS4</name>
<sequence>MSSLRHLYMLCYRTHISPLDCLRFLTNTMAQRNAETHHSNEPTPITDIHEHKEQAYPHDPQGIEPGKKWIKEANPDHPEEELTQEDWIKHPPFRWEGSTGGKNGEEEREFVNKYVLECFCKRVQFTLASDPLDVKICHCDMCKKLHGAPMQAAAVFHKNDARLTKGNIGDIAFFSPGLSNPHMTSHATPTPRKIYCAGCGCPLADEGKNMFIAYPSSMHHWKSAEARGPGEEGANPPEEGISKLPPAFNVLCSISSKRKHIFYGKRAFDMRDGLEKWEGLNGQSRKMDDDGNIIEGGPNPSKELYQ</sequence>
<dbReference type="PANTHER" id="PTHR33337:SF40">
    <property type="entry name" value="CENP-V_GFA DOMAIN-CONTAINING PROTEIN-RELATED"/>
    <property type="match status" value="1"/>
</dbReference>
<dbReference type="Gene3D" id="3.90.1590.10">
    <property type="entry name" value="glutathione-dependent formaldehyde- activating enzyme (gfa)"/>
    <property type="match status" value="1"/>
</dbReference>
<keyword evidence="8" id="KW-1185">Reference proteome</keyword>
<evidence type="ECO:0000259" key="6">
    <source>
        <dbReference type="PROSITE" id="PS51891"/>
    </source>
</evidence>
<dbReference type="PROSITE" id="PS51891">
    <property type="entry name" value="CENP_V_GFA"/>
    <property type="match status" value="1"/>
</dbReference>
<organism evidence="7 8">
    <name type="scientific">Sphaerobolus stellatus (strain SS14)</name>
    <dbReference type="NCBI Taxonomy" id="990650"/>
    <lineage>
        <taxon>Eukaryota</taxon>
        <taxon>Fungi</taxon>
        <taxon>Dikarya</taxon>
        <taxon>Basidiomycota</taxon>
        <taxon>Agaricomycotina</taxon>
        <taxon>Agaricomycetes</taxon>
        <taxon>Phallomycetidae</taxon>
        <taxon>Geastrales</taxon>
        <taxon>Sphaerobolaceae</taxon>
        <taxon>Sphaerobolus</taxon>
    </lineage>
</organism>
<evidence type="ECO:0000256" key="5">
    <source>
        <dbReference type="SAM" id="MobiDB-lite"/>
    </source>
</evidence>
<protein>
    <recommendedName>
        <fullName evidence="6">CENP-V/GFA domain-containing protein</fullName>
    </recommendedName>
</protein>
<dbReference type="Pfam" id="PF04828">
    <property type="entry name" value="GFA"/>
    <property type="match status" value="1"/>
</dbReference>
<gene>
    <name evidence="7" type="ORF">M422DRAFT_71597</name>
</gene>
<evidence type="ECO:0000313" key="8">
    <source>
        <dbReference type="Proteomes" id="UP000054279"/>
    </source>
</evidence>
<dbReference type="InterPro" id="IPR011057">
    <property type="entry name" value="Mss4-like_sf"/>
</dbReference>
<dbReference type="GO" id="GO:0016846">
    <property type="term" value="F:carbon-sulfur lyase activity"/>
    <property type="evidence" value="ECO:0007669"/>
    <property type="project" value="InterPro"/>
</dbReference>